<dbReference type="Proteomes" id="UP000504636">
    <property type="component" value="Unplaced"/>
</dbReference>
<gene>
    <name evidence="2 4" type="ORF">BDZ99DRAFT_500610</name>
</gene>
<dbReference type="GeneID" id="54464627"/>
<dbReference type="PANTHER" id="PTHR42085:SF2">
    <property type="entry name" value="F-BOX DOMAIN-CONTAINING PROTEIN"/>
    <property type="match status" value="1"/>
</dbReference>
<reference evidence="4" key="3">
    <citation type="submission" date="2025-04" db="UniProtKB">
        <authorList>
            <consortium name="RefSeq"/>
        </authorList>
    </citation>
    <scope>IDENTIFICATION</scope>
    <source>
        <strain evidence="4">CBS 304.34</strain>
    </source>
</reference>
<keyword evidence="3" id="KW-1185">Reference proteome</keyword>
<accession>A0A6A6YFN2</accession>
<protein>
    <submittedName>
        <fullName evidence="2 4">Uncharacterized protein</fullName>
    </submittedName>
</protein>
<name>A0A6A6YFN2_9PEZI</name>
<reference evidence="2 4" key="1">
    <citation type="journal article" date="2020" name="Stud. Mycol.">
        <title>101 Dothideomycetes genomes: a test case for predicting lifestyles and emergence of pathogens.</title>
        <authorList>
            <person name="Haridas S."/>
            <person name="Albert R."/>
            <person name="Binder M."/>
            <person name="Bloem J."/>
            <person name="Labutti K."/>
            <person name="Salamov A."/>
            <person name="Andreopoulos B."/>
            <person name="Baker S."/>
            <person name="Barry K."/>
            <person name="Bills G."/>
            <person name="Bluhm B."/>
            <person name="Cannon C."/>
            <person name="Castanera R."/>
            <person name="Culley D."/>
            <person name="Daum C."/>
            <person name="Ezra D."/>
            <person name="Gonzalez J."/>
            <person name="Henrissat B."/>
            <person name="Kuo A."/>
            <person name="Liang C."/>
            <person name="Lipzen A."/>
            <person name="Lutzoni F."/>
            <person name="Magnuson J."/>
            <person name="Mondo S."/>
            <person name="Nolan M."/>
            <person name="Ohm R."/>
            <person name="Pangilinan J."/>
            <person name="Park H.-J."/>
            <person name="Ramirez L."/>
            <person name="Alfaro M."/>
            <person name="Sun H."/>
            <person name="Tritt A."/>
            <person name="Yoshinaga Y."/>
            <person name="Zwiers L.-H."/>
            <person name="Turgeon B."/>
            <person name="Goodwin S."/>
            <person name="Spatafora J."/>
            <person name="Crous P."/>
            <person name="Grigoriev I."/>
        </authorList>
    </citation>
    <scope>NUCLEOTIDE SEQUENCE</scope>
    <source>
        <strain evidence="2 4">CBS 304.34</strain>
    </source>
</reference>
<organism evidence="2">
    <name type="scientific">Mytilinidion resinicola</name>
    <dbReference type="NCBI Taxonomy" id="574789"/>
    <lineage>
        <taxon>Eukaryota</taxon>
        <taxon>Fungi</taxon>
        <taxon>Dikarya</taxon>
        <taxon>Ascomycota</taxon>
        <taxon>Pezizomycotina</taxon>
        <taxon>Dothideomycetes</taxon>
        <taxon>Pleosporomycetidae</taxon>
        <taxon>Mytilinidiales</taxon>
        <taxon>Mytilinidiaceae</taxon>
        <taxon>Mytilinidion</taxon>
    </lineage>
</organism>
<evidence type="ECO:0000313" key="2">
    <source>
        <dbReference type="EMBL" id="KAF2807409.1"/>
    </source>
</evidence>
<evidence type="ECO:0000313" key="4">
    <source>
        <dbReference type="RefSeq" id="XP_033574373.1"/>
    </source>
</evidence>
<dbReference type="InterPro" id="IPR038883">
    <property type="entry name" value="AN11006-like"/>
</dbReference>
<dbReference type="OrthoDB" id="5272396at2759"/>
<evidence type="ECO:0000313" key="3">
    <source>
        <dbReference type="Proteomes" id="UP000504636"/>
    </source>
</evidence>
<reference evidence="4" key="2">
    <citation type="submission" date="2020-04" db="EMBL/GenBank/DDBJ databases">
        <authorList>
            <consortium name="NCBI Genome Project"/>
        </authorList>
    </citation>
    <scope>NUCLEOTIDE SEQUENCE</scope>
    <source>
        <strain evidence="4">CBS 304.34</strain>
    </source>
</reference>
<dbReference type="EMBL" id="MU003705">
    <property type="protein sequence ID" value="KAF2807409.1"/>
    <property type="molecule type" value="Genomic_DNA"/>
</dbReference>
<evidence type="ECO:0000256" key="1">
    <source>
        <dbReference type="SAM" id="MobiDB-lite"/>
    </source>
</evidence>
<dbReference type="AlphaFoldDB" id="A0A6A6YFN2"/>
<feature type="region of interest" description="Disordered" evidence="1">
    <location>
        <begin position="1"/>
        <end position="36"/>
    </location>
</feature>
<proteinExistence type="predicted"/>
<sequence>MSENSNKAPEIGLSAGSVLGPGEETSASENELQEPLSLGQKPREFRFFDLPHELRDLAYSFAWPDDAPRNATIRHSPTSDDCTVVFSAGIPSRVNRQFHTETFPYLLKGHRILVDDSVKLRGLIKWLSSNPTGSSFDAIRHLRFTGNEISSRWASPKCFSSRSHNLQLLPNLVINEDIEFMKLCPRLTTVHFDNHLWKLRSLVGRYYAQLFGPFQTLTDAVNFFHLDGLFECSNLEKIVIYRRAINTTVDEEFAERLQKGFMERGRKVAIRVTG</sequence>
<dbReference type="PANTHER" id="PTHR42085">
    <property type="entry name" value="F-BOX DOMAIN-CONTAINING PROTEIN"/>
    <property type="match status" value="1"/>
</dbReference>
<dbReference type="RefSeq" id="XP_033574373.1">
    <property type="nucleotide sequence ID" value="XM_033723734.1"/>
</dbReference>